<feature type="region of interest" description="Disordered" evidence="2">
    <location>
        <begin position="1256"/>
        <end position="1276"/>
    </location>
</feature>
<keyword evidence="1" id="KW-0393">Immunoglobulin domain</keyword>
<dbReference type="Gene3D" id="2.60.40.10">
    <property type="entry name" value="Immunoglobulins"/>
    <property type="match status" value="11"/>
</dbReference>
<dbReference type="Proteomes" id="UP000186698">
    <property type="component" value="Chromosome 4L"/>
</dbReference>
<name>A0A8J1MUY8_XENLA</name>
<keyword evidence="6" id="KW-1185">Reference proteome</keyword>
<dbReference type="Pfam" id="PF00047">
    <property type="entry name" value="ig"/>
    <property type="match status" value="1"/>
</dbReference>
<feature type="region of interest" description="Disordered" evidence="2">
    <location>
        <begin position="340"/>
        <end position="360"/>
    </location>
</feature>
<dbReference type="KEGG" id="xla:121402884"/>
<feature type="domain" description="Ig-like" evidence="5">
    <location>
        <begin position="1074"/>
        <end position="1139"/>
    </location>
</feature>
<dbReference type="InterPro" id="IPR007110">
    <property type="entry name" value="Ig-like_dom"/>
</dbReference>
<dbReference type="InterPro" id="IPR036179">
    <property type="entry name" value="Ig-like_dom_sf"/>
</dbReference>
<dbReference type="PROSITE" id="PS50835">
    <property type="entry name" value="IG_LIKE"/>
    <property type="match status" value="7"/>
</dbReference>
<keyword evidence="3" id="KW-0812">Transmembrane</keyword>
<feature type="domain" description="Ig-like" evidence="5">
    <location>
        <begin position="13"/>
        <end position="143"/>
    </location>
</feature>
<dbReference type="InterPro" id="IPR003597">
    <property type="entry name" value="Ig_C1-set"/>
</dbReference>
<dbReference type="SMART" id="SM00409">
    <property type="entry name" value="IG"/>
    <property type="match status" value="4"/>
</dbReference>
<proteinExistence type="predicted"/>
<keyword evidence="3" id="KW-1133">Transmembrane helix</keyword>
<feature type="domain" description="Ig-like" evidence="5">
    <location>
        <begin position="430"/>
        <end position="544"/>
    </location>
</feature>
<dbReference type="OrthoDB" id="6370831at2759"/>
<evidence type="ECO:0000313" key="7">
    <source>
        <dbReference type="RefSeq" id="XP_041445577.1"/>
    </source>
</evidence>
<keyword evidence="4" id="KW-0732">Signal</keyword>
<dbReference type="AlphaFoldDB" id="A0A8J1MUY8"/>
<feature type="signal peptide" evidence="4">
    <location>
        <begin position="1"/>
        <end position="28"/>
    </location>
</feature>
<dbReference type="PANTHER" id="PTHR23411">
    <property type="entry name" value="TAPASIN"/>
    <property type="match status" value="1"/>
</dbReference>
<dbReference type="SUPFAM" id="SSF48726">
    <property type="entry name" value="Immunoglobulin"/>
    <property type="match status" value="10"/>
</dbReference>
<dbReference type="InterPro" id="IPR003599">
    <property type="entry name" value="Ig_sub"/>
</dbReference>
<dbReference type="Pfam" id="PF07654">
    <property type="entry name" value="C1-set"/>
    <property type="match status" value="7"/>
</dbReference>
<dbReference type="CDD" id="cd00098">
    <property type="entry name" value="IgC1"/>
    <property type="match status" value="2"/>
</dbReference>
<dbReference type="PROSITE" id="PS00290">
    <property type="entry name" value="IG_MHC"/>
    <property type="match status" value="3"/>
</dbReference>
<dbReference type="RefSeq" id="XP_041445577.1">
    <property type="nucleotide sequence ID" value="XM_041589643.1"/>
</dbReference>
<feature type="domain" description="Ig-like" evidence="5">
    <location>
        <begin position="668"/>
        <end position="746"/>
    </location>
</feature>
<feature type="domain" description="Ig-like" evidence="5">
    <location>
        <begin position="146"/>
        <end position="246"/>
    </location>
</feature>
<gene>
    <name evidence="7" type="primary">LOC121402884</name>
</gene>
<reference evidence="7" key="1">
    <citation type="submission" date="2025-08" db="UniProtKB">
        <authorList>
            <consortium name="RefSeq"/>
        </authorList>
    </citation>
    <scope>IDENTIFICATION</scope>
    <source>
        <strain evidence="7">J_2021</strain>
        <tissue evidence="7">Erythrocytes</tissue>
    </source>
</reference>
<sequence length="1276" mass="144897">MRPLGGWERPPIPLFLLLLHLSLRGTDSTEVQMVESPIKALKDKAVFIPCIITTDNNPTLNPELLAVIWTMKPFYGMERAVYKYEDKTRIPYNPRSFIPEKDLLTGDAGLHILQVQLNDEGEYSCTVFYSPHKAKGKSTLLVSAKPKAHLDSPKDFEAGKEKQVSCKAHRFYPLQISIKWEKHHKVYGRSPLESDVYQKDPVTNPDGTFSVTSLLILNPSVANDKTLYFCIVSHRSLENDLLLNFTLHLKDPENPTNNSITPLGVAVIVLVIVILLLLGLFIYWKTCLKKKPPRLSPITGAEHLVHMNRATLSCQISGFRPKPIRITLWLKRKGGEEMEIDSWDSESAKTKEPSVDTETERQGLMSNVNVRMVPVITRSKLLISNCQCTIHITPDMHKDNGAELTVQVTHITLISPISESCRLQVTRVPPSLCKIRSPLRILHGEPLTLICPINGFKPKPLRVTWLKVDPRGRETELLSWDQGTININDTKYSHELQETENEHHSNSFSSLLTIRPTIKEDHGAKYICRTYHYATDSRVEETMEMLVSAHPVLDPIQKSPKTLFFGEAMTLSCRIHSFHPENLIVSWYKEDELLPSNHGLILTDPNELFYLTSHVTYNPHEEDRGKIFRCEVSHQSFEHPKSVSWELQKQNFVVVKEIVCKPDPMEYGEPLTLSCEVIGCEDDDITAKWWENDKPIKRQMKAETLTNTEAVFFLLTLTPTAEHCGKLFTCLVFHRKKRREIKRNISLKLPDKLPVLSEITAWPTFFEIKKEATFKITISGFSSKVLQVRWLKSFTALTENIVTTEPQIGKDGLYCCTSKIKYTPTDADLNMSIRCEVTASGETKRKEYLFTLKGSVHVKDIECSTHSPTYGEPLTLSCEVIGSNAQDITEEWQMDNNPIKEEMRAETQTNEDLVTYLLSLTPTAEHCGKLFTCLINAKDLAQPIKKSIWLKLPDKLPDLSEVEIYPRRLTIHKESSFQITISGFSQKNLKVNWFISSTPLTANIETTEPQIGEDMLYCCTSTLRHTPTAMDLNTSIRCKVTANGETREKNIRLNAEDFISVKEITCNQESPKYGETLTLSCTVTNCNIQDLTGDWQLNKQPIKGATTSKTRNSTDSVSFMLVLNVTAEHFGKFTCEVKHKDLPLPVQKSKYLHLPEKVPTLSEITMYPEQFVADKERRFNIFISGFSDKNLRVKWFKSFTPLTANIETSEPQIGADGLYFCSSTLSYTPVGMDLSMSIRCHVTASNRNWEKEYTFTAKGPAPEAASDEGIKAEPRE</sequence>
<dbReference type="GeneID" id="121402884"/>
<feature type="domain" description="Ig-like" evidence="5">
    <location>
        <begin position="551"/>
        <end position="644"/>
    </location>
</feature>
<evidence type="ECO:0000256" key="1">
    <source>
        <dbReference type="ARBA" id="ARBA00023319"/>
    </source>
</evidence>
<organism evidence="6 7">
    <name type="scientific">Xenopus laevis</name>
    <name type="common">African clawed frog</name>
    <dbReference type="NCBI Taxonomy" id="8355"/>
    <lineage>
        <taxon>Eukaryota</taxon>
        <taxon>Metazoa</taxon>
        <taxon>Chordata</taxon>
        <taxon>Craniata</taxon>
        <taxon>Vertebrata</taxon>
        <taxon>Euteleostomi</taxon>
        <taxon>Amphibia</taxon>
        <taxon>Batrachia</taxon>
        <taxon>Anura</taxon>
        <taxon>Pipoidea</taxon>
        <taxon>Pipidae</taxon>
        <taxon>Xenopodinae</taxon>
        <taxon>Xenopus</taxon>
        <taxon>Xenopus</taxon>
    </lineage>
</organism>
<dbReference type="InterPro" id="IPR050380">
    <property type="entry name" value="Immune_Resp_Modulators"/>
</dbReference>
<evidence type="ECO:0000259" key="5">
    <source>
        <dbReference type="PROSITE" id="PS50835"/>
    </source>
</evidence>
<evidence type="ECO:0000256" key="4">
    <source>
        <dbReference type="SAM" id="SignalP"/>
    </source>
</evidence>
<evidence type="ECO:0000256" key="3">
    <source>
        <dbReference type="SAM" id="Phobius"/>
    </source>
</evidence>
<dbReference type="InterPro" id="IPR013783">
    <property type="entry name" value="Ig-like_fold"/>
</dbReference>
<dbReference type="SMART" id="SM00407">
    <property type="entry name" value="IGc1"/>
    <property type="match status" value="3"/>
</dbReference>
<feature type="domain" description="Ig-like" evidence="5">
    <location>
        <begin position="871"/>
        <end position="949"/>
    </location>
</feature>
<protein>
    <submittedName>
        <fullName evidence="7">Uncharacterized protein LOC121402884</fullName>
    </submittedName>
</protein>
<evidence type="ECO:0000256" key="2">
    <source>
        <dbReference type="SAM" id="MobiDB-lite"/>
    </source>
</evidence>
<feature type="compositionally biased region" description="Basic and acidic residues" evidence="2">
    <location>
        <begin position="346"/>
        <end position="360"/>
    </location>
</feature>
<keyword evidence="3" id="KW-0472">Membrane</keyword>
<accession>A0A8J1MUY8</accession>
<evidence type="ECO:0000313" key="6">
    <source>
        <dbReference type="Proteomes" id="UP000186698"/>
    </source>
</evidence>
<feature type="chain" id="PRO_5035161818" evidence="4">
    <location>
        <begin position="29"/>
        <end position="1276"/>
    </location>
</feature>
<dbReference type="InterPro" id="IPR013151">
    <property type="entry name" value="Immunoglobulin_dom"/>
</dbReference>
<dbReference type="InterPro" id="IPR003006">
    <property type="entry name" value="Ig/MHC_CS"/>
</dbReference>
<feature type="transmembrane region" description="Helical" evidence="3">
    <location>
        <begin position="263"/>
        <end position="284"/>
    </location>
</feature>